<evidence type="ECO:0000256" key="2">
    <source>
        <dbReference type="ARBA" id="ARBA00007797"/>
    </source>
</evidence>
<dbReference type="Proteomes" id="UP001634393">
    <property type="component" value="Unassembled WGS sequence"/>
</dbReference>
<dbReference type="PANTHER" id="PTHR14428:SF5">
    <property type="entry name" value="NUCLEOLAR COMPLEX PROTEIN 3 HOMOLOG"/>
    <property type="match status" value="1"/>
</dbReference>
<evidence type="ECO:0000259" key="7">
    <source>
        <dbReference type="Pfam" id="PF07540"/>
    </source>
</evidence>
<dbReference type="Pfam" id="PF07540">
    <property type="entry name" value="NOC3p"/>
    <property type="match status" value="1"/>
</dbReference>
<evidence type="ECO:0008006" key="10">
    <source>
        <dbReference type="Google" id="ProtNLM"/>
    </source>
</evidence>
<feature type="compositionally biased region" description="Basic and acidic residues" evidence="5">
    <location>
        <begin position="387"/>
        <end position="397"/>
    </location>
</feature>
<feature type="domain" description="CCAAT-binding factor" evidence="6">
    <location>
        <begin position="545"/>
        <end position="700"/>
    </location>
</feature>
<feature type="domain" description="Nucleolar complex-associated protein 3 N-terminal" evidence="7">
    <location>
        <begin position="185"/>
        <end position="275"/>
    </location>
</feature>
<dbReference type="GO" id="GO:0005730">
    <property type="term" value="C:nucleolus"/>
    <property type="evidence" value="ECO:0007669"/>
    <property type="project" value="UniProtKB-SubCell"/>
</dbReference>
<evidence type="ECO:0000313" key="9">
    <source>
        <dbReference type="Proteomes" id="UP001634393"/>
    </source>
</evidence>
<protein>
    <recommendedName>
        <fullName evidence="10">Nucleolar complex protein 3 homolog</fullName>
    </recommendedName>
</protein>
<evidence type="ECO:0000256" key="4">
    <source>
        <dbReference type="ARBA" id="ARBA00023242"/>
    </source>
</evidence>
<dbReference type="InterPro" id="IPR005612">
    <property type="entry name" value="CCAAT-binding_factor"/>
</dbReference>
<dbReference type="InterPro" id="IPR016903">
    <property type="entry name" value="Nucleolar_cplx-assoc_3"/>
</dbReference>
<evidence type="ECO:0000259" key="6">
    <source>
        <dbReference type="Pfam" id="PF03914"/>
    </source>
</evidence>
<comment type="subcellular location">
    <subcellularLocation>
        <location evidence="1">Nucleus</location>
        <location evidence="1">Nucleolus</location>
    </subcellularLocation>
</comment>
<evidence type="ECO:0000313" key="8">
    <source>
        <dbReference type="EMBL" id="KAL3820916.1"/>
    </source>
</evidence>
<dbReference type="PANTHER" id="PTHR14428">
    <property type="entry name" value="NUCLEOLAR COMPLEX PROTEIN 3"/>
    <property type="match status" value="1"/>
</dbReference>
<reference evidence="8 9" key="1">
    <citation type="submission" date="2024-12" db="EMBL/GenBank/DDBJ databases">
        <title>The unique morphological basis and parallel evolutionary history of personate flowers in Penstemon.</title>
        <authorList>
            <person name="Depatie T.H."/>
            <person name="Wessinger C.A."/>
        </authorList>
    </citation>
    <scope>NUCLEOTIDE SEQUENCE [LARGE SCALE GENOMIC DNA]</scope>
    <source>
        <strain evidence="8">WTNN_2</strain>
        <tissue evidence="8">Leaf</tissue>
    </source>
</reference>
<keyword evidence="3" id="KW-0175">Coiled coil</keyword>
<feature type="region of interest" description="Disordered" evidence="5">
    <location>
        <begin position="387"/>
        <end position="428"/>
    </location>
</feature>
<accession>A0ABD3S925</accession>
<dbReference type="SUPFAM" id="SSF48371">
    <property type="entry name" value="ARM repeat"/>
    <property type="match status" value="1"/>
</dbReference>
<organism evidence="8 9">
    <name type="scientific">Penstemon smallii</name>
    <dbReference type="NCBI Taxonomy" id="265156"/>
    <lineage>
        <taxon>Eukaryota</taxon>
        <taxon>Viridiplantae</taxon>
        <taxon>Streptophyta</taxon>
        <taxon>Embryophyta</taxon>
        <taxon>Tracheophyta</taxon>
        <taxon>Spermatophyta</taxon>
        <taxon>Magnoliopsida</taxon>
        <taxon>eudicotyledons</taxon>
        <taxon>Gunneridae</taxon>
        <taxon>Pentapetalae</taxon>
        <taxon>asterids</taxon>
        <taxon>lamiids</taxon>
        <taxon>Lamiales</taxon>
        <taxon>Plantaginaceae</taxon>
        <taxon>Cheloneae</taxon>
        <taxon>Penstemon</taxon>
    </lineage>
</organism>
<evidence type="ECO:0000256" key="5">
    <source>
        <dbReference type="SAM" id="MobiDB-lite"/>
    </source>
</evidence>
<dbReference type="Pfam" id="PF03914">
    <property type="entry name" value="CBF"/>
    <property type="match status" value="1"/>
</dbReference>
<dbReference type="InterPro" id="IPR016024">
    <property type="entry name" value="ARM-type_fold"/>
</dbReference>
<keyword evidence="9" id="KW-1185">Reference proteome</keyword>
<dbReference type="EMBL" id="JBJXBP010000007">
    <property type="protein sequence ID" value="KAL3820916.1"/>
    <property type="molecule type" value="Genomic_DNA"/>
</dbReference>
<name>A0ABD3S925_9LAMI</name>
<comment type="caution">
    <text evidence="8">The sequence shown here is derived from an EMBL/GenBank/DDBJ whole genome shotgun (WGS) entry which is preliminary data.</text>
</comment>
<feature type="region of interest" description="Disordered" evidence="5">
    <location>
        <begin position="1"/>
        <end position="20"/>
    </location>
</feature>
<evidence type="ECO:0000256" key="1">
    <source>
        <dbReference type="ARBA" id="ARBA00004604"/>
    </source>
</evidence>
<proteinExistence type="inferred from homology"/>
<keyword evidence="4" id="KW-0539">Nucleus</keyword>
<comment type="similarity">
    <text evidence="2">Belongs to the CBF/MAK21 family.</text>
</comment>
<gene>
    <name evidence="8" type="ORF">ACJIZ3_006821</name>
</gene>
<evidence type="ECO:0000256" key="3">
    <source>
        <dbReference type="ARBA" id="ARBA00023054"/>
    </source>
</evidence>
<dbReference type="InterPro" id="IPR011501">
    <property type="entry name" value="Noc3_N"/>
</dbReference>
<dbReference type="AlphaFoldDB" id="A0ABD3S925"/>
<sequence length="829" mass="93241">MGKKKQKIVLPPELPPEVPDEDIEVSDEDVQFVNQNLEYAGFVSNLDTHSITKHVNRVADANEGALESMYEKRLKRKLENQGKEENVVEVDPVDALPVKTLDGQLYYRRVVKDTKKPEEELQEGESTGKDSGLVKLTKAEKRAKFKKLRKEAKKQSNEEVQQTPQAEVLDEVKKDLTAEEASEEKKYKLAELGTSLLADPESNIKCIKEMLEISKDGNSAIVILGLKSLLAVFKDIIPGYRIRLPTQKEQEMKVSKAVKKMRFYESTLLSAYKAYVQKLVALQQHTVYKRVAVRCLCTLLAAVPHFNYRESLLFAVVNNISSQDDVIRKLCCTAVKSLFTDEGKHGGEATVEAVKRIAELVKDHNCQLHPDAVEVFMALSFDEDLGKQQKSDLDNKSKSKKSKKRKGMDEPNNMPDNERKKTKKEMLSKAREEVNADFKAASFAQDPQERRRMQTQTLSAVCQTLFRILKHAAQPTSEAGTVPVSSGNHPLLAPCLNGIGKFSHLIDLDFMADLMNCLRRLAGNSSKLGGSSDNSSSHLTVSERLRCCIIAFKVMKNNLDALNVDLQDFFVQFYNLILEYRPGRDQGEVLAEAMKIILCDDRQHDTQRAAAFIKRLATFTLCFGSAESMAALVTVKHLLQKNAKCRNLLENDAGGGNVAGVISKYQPNATDPNLSGALASVLWELNLLMKHYHPAVSTIATSISTMLASTNQICHSHVSPEQAYLDLSKENESLVQSINIKRANNKKRKGKDGVPVKVGSDLNLTDVIDETKVRKQLSEHFVLLRDIQENERLRSELERTTLYVNLYEDYKRQKKRKTKQQLKKCTTDK</sequence>
<feature type="compositionally biased region" description="Basic and acidic residues" evidence="5">
    <location>
        <begin position="416"/>
        <end position="428"/>
    </location>
</feature>